<feature type="transmembrane region" description="Helical" evidence="3">
    <location>
        <begin position="147"/>
        <end position="167"/>
    </location>
</feature>
<dbReference type="InterPro" id="IPR036291">
    <property type="entry name" value="NAD(P)-bd_dom_sf"/>
</dbReference>
<dbReference type="AlphaFoldDB" id="A0A328C3V4"/>
<feature type="transmembrane region" description="Helical" evidence="3">
    <location>
        <begin position="83"/>
        <end position="105"/>
    </location>
</feature>
<feature type="region of interest" description="Disordered" evidence="2">
    <location>
        <begin position="1"/>
        <end position="23"/>
    </location>
</feature>
<dbReference type="Pfam" id="PF02719">
    <property type="entry name" value="Polysacc_synt_2"/>
    <property type="match status" value="1"/>
</dbReference>
<reference evidence="5 6" key="1">
    <citation type="submission" date="2018-05" db="EMBL/GenBank/DDBJ databases">
        <title>Lujinxingia marina gen. nov. sp. nov., a new facultative anaerobic member of the class Deltaproteobacteria, and proposal of Lujinxingaceae fam. nov.</title>
        <authorList>
            <person name="Li C.-M."/>
        </authorList>
    </citation>
    <scope>NUCLEOTIDE SEQUENCE [LARGE SCALE GENOMIC DNA]</scope>
    <source>
        <strain evidence="5 6">B210</strain>
    </source>
</reference>
<feature type="domain" description="Polysaccharide biosynthesis protein CapD-like" evidence="4">
    <location>
        <begin position="359"/>
        <end position="639"/>
    </location>
</feature>
<proteinExistence type="inferred from homology"/>
<dbReference type="Pfam" id="PF13727">
    <property type="entry name" value="CoA_binding_3"/>
    <property type="match status" value="1"/>
</dbReference>
<dbReference type="Gene3D" id="3.40.50.720">
    <property type="entry name" value="NAD(P)-binding Rossmann-like Domain"/>
    <property type="match status" value="2"/>
</dbReference>
<keyword evidence="3" id="KW-1133">Transmembrane helix</keyword>
<keyword evidence="6" id="KW-1185">Reference proteome</keyword>
<gene>
    <name evidence="5" type="ORF">DL240_17070</name>
</gene>
<name>A0A328C3V4_9DELT</name>
<evidence type="ECO:0000256" key="3">
    <source>
        <dbReference type="SAM" id="Phobius"/>
    </source>
</evidence>
<keyword evidence="3" id="KW-0812">Transmembrane</keyword>
<keyword evidence="3" id="KW-0472">Membrane</keyword>
<dbReference type="PANTHER" id="PTHR43318">
    <property type="entry name" value="UDP-N-ACETYLGLUCOSAMINE 4,6-DEHYDRATASE"/>
    <property type="match status" value="1"/>
</dbReference>
<comment type="caution">
    <text evidence="5">The sequence shown here is derived from an EMBL/GenBank/DDBJ whole genome shotgun (WGS) entry which is preliminary data.</text>
</comment>
<organism evidence="5 6">
    <name type="scientific">Lujinxingia litoralis</name>
    <dbReference type="NCBI Taxonomy" id="2211119"/>
    <lineage>
        <taxon>Bacteria</taxon>
        <taxon>Deltaproteobacteria</taxon>
        <taxon>Bradymonadales</taxon>
        <taxon>Lujinxingiaceae</taxon>
        <taxon>Lujinxingia</taxon>
    </lineage>
</organism>
<evidence type="ECO:0000259" key="4">
    <source>
        <dbReference type="Pfam" id="PF02719"/>
    </source>
</evidence>
<dbReference type="SUPFAM" id="SSF51735">
    <property type="entry name" value="NAD(P)-binding Rossmann-fold domains"/>
    <property type="match status" value="2"/>
</dbReference>
<accession>A0A328C3V4</accession>
<protein>
    <submittedName>
        <fullName evidence="5">Polysaccharide biosynthesis protein</fullName>
    </submittedName>
</protein>
<dbReference type="InterPro" id="IPR051203">
    <property type="entry name" value="Polysaccharide_Synthase-Rel"/>
</dbReference>
<dbReference type="PANTHER" id="PTHR43318:SF1">
    <property type="entry name" value="POLYSACCHARIDE BIOSYNTHESIS PROTEIN EPSC-RELATED"/>
    <property type="match status" value="1"/>
</dbReference>
<evidence type="ECO:0000256" key="1">
    <source>
        <dbReference type="ARBA" id="ARBA00007430"/>
    </source>
</evidence>
<dbReference type="Proteomes" id="UP000249169">
    <property type="component" value="Unassembled WGS sequence"/>
</dbReference>
<evidence type="ECO:0000313" key="6">
    <source>
        <dbReference type="Proteomes" id="UP000249169"/>
    </source>
</evidence>
<dbReference type="EMBL" id="QHKO01000010">
    <property type="protein sequence ID" value="RAL20511.1"/>
    <property type="molecule type" value="Genomic_DNA"/>
</dbReference>
<comment type="similarity">
    <text evidence="1">Belongs to the polysaccharide synthase family.</text>
</comment>
<dbReference type="InterPro" id="IPR003869">
    <property type="entry name" value="Polysac_CapD-like"/>
</dbReference>
<sequence>MGCATGWARPRRPADAHHTHRATSVGGAQTRVVLAAWQVYDASARLGARLFLGQRMGASLMAMNMLSRWMDPLSRLPAGWRSAILALAHLAFFSAAYLGAFLFRFDLSIPPAYYDPVLKGLAALLVIKTVVFAYLKMFQGWWKYVSLYDIISLAYALAISALAFMAFNTLVLRPESFPRSIYLLDFTLSLVLLSGVRGALRLVREAVALSGAGSGARNLMIVGAGDAGDLLVREINRTRSLRLRPIVFVDDDPYKRGLRLHGIPVEGPIDRLGQLVARHDIEEIIIALPPEEQAQVRRVIERAGPLGVHTRILPAVEAMLEQEVSLHQLREVSIADLLRRDPVDLDLDRLASFLKDRRVLVTGAGGSIGSELCRQIARFAPARLILVEQGETPLFEIHRELISQGPENIVPCVANVADLTRMRAIFEEHRPEVVLHAAAYKHVPLMEASPAEAVKNNVRGTAVVASLSAELGVGTFVLISTDKAVNPTSVMGATKRITEWLIARQGQRSPETRFCAVRFGNVLGSNGSVVPIFRDQIRHGGPVTVTHPEMTRYFMTIPEAVQLVLQAASFESQSRLFILDMGRPVKIADLARDMIRLSGASEDTIPIVFTGIRPGEKLFEELTLDEEDVDRTAHAQIFVGRKSSDAPPSFDVLYPQLLDAADRGDHEGVRALLSALIPDYQAPHTDDTIIELPPRRAAR</sequence>
<dbReference type="CDD" id="cd05237">
    <property type="entry name" value="UDP_invert_4-6DH_SDR_e"/>
    <property type="match status" value="1"/>
</dbReference>
<evidence type="ECO:0000256" key="2">
    <source>
        <dbReference type="SAM" id="MobiDB-lite"/>
    </source>
</evidence>
<evidence type="ECO:0000313" key="5">
    <source>
        <dbReference type="EMBL" id="RAL20511.1"/>
    </source>
</evidence>
<feature type="transmembrane region" description="Helical" evidence="3">
    <location>
        <begin position="117"/>
        <end position="135"/>
    </location>
</feature>